<feature type="region of interest" description="Disordered" evidence="5">
    <location>
        <begin position="452"/>
        <end position="478"/>
    </location>
</feature>
<dbReference type="PANTHER" id="PTHR12974">
    <property type="entry name" value="PRION-LIKE- Q/N-RICH -DOMAIN-BEARING PROTEIN PROTEIN 44"/>
    <property type="match status" value="1"/>
</dbReference>
<feature type="compositionally biased region" description="Basic and acidic residues" evidence="5">
    <location>
        <begin position="452"/>
        <end position="469"/>
    </location>
</feature>
<feature type="compositionally biased region" description="Basic and acidic residues" evidence="5">
    <location>
        <begin position="167"/>
        <end position="182"/>
    </location>
</feature>
<comment type="similarity">
    <text evidence="1">Belongs to the TENT family.</text>
</comment>
<organism evidence="6 7">
    <name type="scientific">Clavelina lepadiformis</name>
    <name type="common">Light-bulb sea squirt</name>
    <name type="synonym">Ascidia lepadiformis</name>
    <dbReference type="NCBI Taxonomy" id="159417"/>
    <lineage>
        <taxon>Eukaryota</taxon>
        <taxon>Metazoa</taxon>
        <taxon>Chordata</taxon>
        <taxon>Tunicata</taxon>
        <taxon>Ascidiacea</taxon>
        <taxon>Aplousobranchia</taxon>
        <taxon>Clavelinidae</taxon>
        <taxon>Clavelina</taxon>
    </lineage>
</organism>
<name>A0ABP0EZW5_CLALP</name>
<feature type="compositionally biased region" description="Low complexity" evidence="5">
    <location>
        <begin position="617"/>
        <end position="637"/>
    </location>
</feature>
<protein>
    <recommendedName>
        <fullName evidence="2">polynucleotide adenylyltransferase</fullName>
        <ecNumber evidence="2">2.7.7.19</ecNumber>
    </recommendedName>
</protein>
<sequence length="753" mass="86104">MFIHPSFHRVCTSLLLVQYRKKLFVGKNMETNASSDHRRYCNNRLDRRRSYLRRFQLLRYRDVARLCDVMETVVPIHGTGNFPTLEIRPSELVQLVRARLEEIGVKVRDIRLNGSAATHVLSDDTTHKYKDLDLIFAIDFPKQKSGTTSVSNTSPYNSNSDGIDGEDLLKNKSVEPRSHINERPTCLPSNSRRRTQTKGFLEDASLVEDSGYTSSGSSEVSAPASPSCITSPLIQKKCNSASLRTRTCSIESMSSTSSLHNLHPLIRDETSSMHFQSHPAIYHQKDRCWQEVKDAAMQTLLEFFPEHASRSKMNSVVLGSAYVEKMVKVANDSDKWSLISFNNNEGRNLEFKFVQSMKRQFEFSVDSFQIVLDTYLEFCKAARQNEEMPVLQMTEKFHPTVIAESVYGDFAAALRHLRERRICTHRPEEIRGGGLLRYCNLLVREFKPGDVTKDTDSSDFGDRSSRKSTSDFSSSDPDEIERLEQHMCSRFFIDFNDIERQQKKLISYLNNHFAGEEDLKFQYLLVLRKVVDTRTVCLMQHERTMILDAITMLVRQTLANNVAKDSQEQMQMQQRIQQDYYYTTQKKSFAKNDNTHSTGLQYVHNDHTPNPPRPMSDRSSPISSYSSPMAPTPSSSPAEMYSAPNSPSPYSRPLTPNTGAYRPSSPGVCFMEGNQRGYQPPTAAYQPPLPYCNCCCGCCCCRRRQQGDPYYHVAYYQQACQTPYLNSPINPIYYSPGSMTCYYQPAQYVQQDI</sequence>
<evidence type="ECO:0000256" key="2">
    <source>
        <dbReference type="ARBA" id="ARBA00012388"/>
    </source>
</evidence>
<gene>
    <name evidence="6" type="ORF">CVLEPA_LOCUS2370</name>
</gene>
<dbReference type="InterPro" id="IPR012937">
    <property type="entry name" value="TET5"/>
</dbReference>
<evidence type="ECO:0000256" key="5">
    <source>
        <dbReference type="SAM" id="MobiDB-lite"/>
    </source>
</evidence>
<keyword evidence="7" id="KW-1185">Reference proteome</keyword>
<comment type="catalytic activity">
    <reaction evidence="4">
        <text>RNA(n) + ATP = RNA(n)-3'-adenine ribonucleotide + diphosphate</text>
        <dbReference type="Rhea" id="RHEA:11332"/>
        <dbReference type="Rhea" id="RHEA-COMP:14527"/>
        <dbReference type="Rhea" id="RHEA-COMP:17347"/>
        <dbReference type="ChEBI" id="CHEBI:30616"/>
        <dbReference type="ChEBI" id="CHEBI:33019"/>
        <dbReference type="ChEBI" id="CHEBI:140395"/>
        <dbReference type="ChEBI" id="CHEBI:173115"/>
        <dbReference type="EC" id="2.7.7.19"/>
    </reaction>
    <physiologicalReaction direction="left-to-right" evidence="4">
        <dbReference type="Rhea" id="RHEA:11333"/>
    </physiologicalReaction>
</comment>
<evidence type="ECO:0000313" key="7">
    <source>
        <dbReference type="Proteomes" id="UP001642483"/>
    </source>
</evidence>
<evidence type="ECO:0000256" key="1">
    <source>
        <dbReference type="ARBA" id="ARBA00007631"/>
    </source>
</evidence>
<dbReference type="PANTHER" id="PTHR12974:SF36">
    <property type="entry name" value="POLYNUCLEOTIDE ADENYLYLTRANSFERASE"/>
    <property type="match status" value="1"/>
</dbReference>
<evidence type="ECO:0000313" key="6">
    <source>
        <dbReference type="EMBL" id="CAK8672676.1"/>
    </source>
</evidence>
<dbReference type="SMART" id="SM01153">
    <property type="entry name" value="DUF1693"/>
    <property type="match status" value="1"/>
</dbReference>
<reference evidence="6 7" key="1">
    <citation type="submission" date="2024-02" db="EMBL/GenBank/DDBJ databases">
        <authorList>
            <person name="Daric V."/>
            <person name="Darras S."/>
        </authorList>
    </citation>
    <scope>NUCLEOTIDE SEQUENCE [LARGE SCALE GENOMIC DNA]</scope>
</reference>
<dbReference type="EC" id="2.7.7.19" evidence="2"/>
<accession>A0ABP0EZW5</accession>
<comment type="caution">
    <text evidence="6">The sequence shown here is derived from an EMBL/GenBank/DDBJ whole genome shotgun (WGS) entry which is preliminary data.</text>
</comment>
<feature type="compositionally biased region" description="Polar residues" evidence="5">
    <location>
        <begin position="643"/>
        <end position="657"/>
    </location>
</feature>
<keyword evidence="3" id="KW-0808">Transferase</keyword>
<proteinExistence type="inferred from homology"/>
<dbReference type="Pfam" id="PF07984">
    <property type="entry name" value="NTP_transf_7"/>
    <property type="match status" value="2"/>
</dbReference>
<evidence type="ECO:0000256" key="4">
    <source>
        <dbReference type="ARBA" id="ARBA00047933"/>
    </source>
</evidence>
<dbReference type="EMBL" id="CAWYQH010000001">
    <property type="protein sequence ID" value="CAK8672676.1"/>
    <property type="molecule type" value="Genomic_DNA"/>
</dbReference>
<feature type="region of interest" description="Disordered" evidence="5">
    <location>
        <begin position="592"/>
        <end position="657"/>
    </location>
</feature>
<feature type="region of interest" description="Disordered" evidence="5">
    <location>
        <begin position="144"/>
        <end position="203"/>
    </location>
</feature>
<dbReference type="Proteomes" id="UP001642483">
    <property type="component" value="Unassembled WGS sequence"/>
</dbReference>
<feature type="compositionally biased region" description="Polar residues" evidence="5">
    <location>
        <begin position="144"/>
        <end position="161"/>
    </location>
</feature>
<evidence type="ECO:0000256" key="3">
    <source>
        <dbReference type="ARBA" id="ARBA00022679"/>
    </source>
</evidence>